<proteinExistence type="predicted"/>
<dbReference type="EMBL" id="SNXZ01000003">
    <property type="protein sequence ID" value="TDP97581.1"/>
    <property type="molecule type" value="Genomic_DNA"/>
</dbReference>
<dbReference type="RefSeq" id="WP_279538307.1">
    <property type="nucleotide sequence ID" value="NZ_SNXZ01000003.1"/>
</dbReference>
<dbReference type="AlphaFoldDB" id="A0A4R6SC96"/>
<name>A0A4R6SC96_LABRH</name>
<organism evidence="1 2">
    <name type="scientific">Labedaea rhizosphaerae</name>
    <dbReference type="NCBI Taxonomy" id="598644"/>
    <lineage>
        <taxon>Bacteria</taxon>
        <taxon>Bacillati</taxon>
        <taxon>Actinomycetota</taxon>
        <taxon>Actinomycetes</taxon>
        <taxon>Pseudonocardiales</taxon>
        <taxon>Pseudonocardiaceae</taxon>
        <taxon>Labedaea</taxon>
    </lineage>
</organism>
<reference evidence="1 2" key="1">
    <citation type="submission" date="2019-03" db="EMBL/GenBank/DDBJ databases">
        <title>Genomic Encyclopedia of Type Strains, Phase IV (KMG-IV): sequencing the most valuable type-strain genomes for metagenomic binning, comparative biology and taxonomic classification.</title>
        <authorList>
            <person name="Goeker M."/>
        </authorList>
    </citation>
    <scope>NUCLEOTIDE SEQUENCE [LARGE SCALE GENOMIC DNA]</scope>
    <source>
        <strain evidence="1 2">DSM 45361</strain>
    </source>
</reference>
<evidence type="ECO:0000313" key="2">
    <source>
        <dbReference type="Proteomes" id="UP000295444"/>
    </source>
</evidence>
<protein>
    <submittedName>
        <fullName evidence="1">Uncharacterized protein</fullName>
    </submittedName>
</protein>
<gene>
    <name evidence="1" type="ORF">EV186_103545</name>
</gene>
<dbReference type="Proteomes" id="UP000295444">
    <property type="component" value="Unassembled WGS sequence"/>
</dbReference>
<keyword evidence="2" id="KW-1185">Reference proteome</keyword>
<comment type="caution">
    <text evidence="1">The sequence shown here is derived from an EMBL/GenBank/DDBJ whole genome shotgun (WGS) entry which is preliminary data.</text>
</comment>
<accession>A0A4R6SC96</accession>
<evidence type="ECO:0000313" key="1">
    <source>
        <dbReference type="EMBL" id="TDP97581.1"/>
    </source>
</evidence>
<sequence length="43" mass="4433">MSGYADDTVEGFGLAVRRTGPAASVCADAAALAKKVWPKLPKL</sequence>